<keyword evidence="9" id="KW-0325">Glycoprotein</keyword>
<comment type="similarity">
    <text evidence="2 12">Belongs to the acid sphingomyelinase family.</text>
</comment>
<evidence type="ECO:0000256" key="1">
    <source>
        <dbReference type="ARBA" id="ARBA00004613"/>
    </source>
</evidence>
<evidence type="ECO:0000256" key="14">
    <source>
        <dbReference type="PIRSR" id="PIRSR000948-2"/>
    </source>
</evidence>
<evidence type="ECO:0000256" key="13">
    <source>
        <dbReference type="PIRSR" id="PIRSR000948-1"/>
    </source>
</evidence>
<dbReference type="SUPFAM" id="SSF56300">
    <property type="entry name" value="Metallo-dependent phosphatases"/>
    <property type="match status" value="1"/>
</dbReference>
<dbReference type="GO" id="GO:0005576">
    <property type="term" value="C:extracellular region"/>
    <property type="evidence" value="ECO:0007669"/>
    <property type="project" value="UniProtKB-SubCell"/>
</dbReference>
<evidence type="ECO:0000256" key="7">
    <source>
        <dbReference type="ARBA" id="ARBA00022833"/>
    </source>
</evidence>
<evidence type="ECO:0000256" key="10">
    <source>
        <dbReference type="ARBA" id="ARBA00023295"/>
    </source>
</evidence>
<keyword evidence="8 14" id="KW-1015">Disulfide bond</keyword>
<dbReference type="CDD" id="cd00842">
    <property type="entry name" value="MPP_ASMase"/>
    <property type="match status" value="1"/>
</dbReference>
<comment type="catalytic activity">
    <reaction evidence="11">
        <text>a sphingomyelin + H2O = phosphocholine + an N-acylsphing-4-enine + H(+)</text>
        <dbReference type="Rhea" id="RHEA:19253"/>
        <dbReference type="ChEBI" id="CHEBI:15377"/>
        <dbReference type="ChEBI" id="CHEBI:15378"/>
        <dbReference type="ChEBI" id="CHEBI:17636"/>
        <dbReference type="ChEBI" id="CHEBI:52639"/>
        <dbReference type="ChEBI" id="CHEBI:295975"/>
        <dbReference type="EC" id="3.1.4.12"/>
    </reaction>
    <physiologicalReaction direction="left-to-right" evidence="11">
        <dbReference type="Rhea" id="RHEA:19254"/>
    </physiologicalReaction>
</comment>
<feature type="signal peptide" evidence="15">
    <location>
        <begin position="1"/>
        <end position="21"/>
    </location>
</feature>
<dbReference type="Pfam" id="PF19272">
    <property type="entry name" value="ASMase_C"/>
    <property type="match status" value="1"/>
</dbReference>
<dbReference type="PANTHER" id="PTHR10340">
    <property type="entry name" value="SPHINGOMYELIN PHOSPHODIESTERASE"/>
    <property type="match status" value="1"/>
</dbReference>
<comment type="caution">
    <text evidence="17">The sequence shown here is derived from an EMBL/GenBank/DDBJ whole genome shotgun (WGS) entry which is preliminary data.</text>
</comment>
<dbReference type="InterPro" id="IPR045473">
    <property type="entry name" value="ASM_C"/>
</dbReference>
<keyword evidence="18" id="KW-1185">Reference proteome</keyword>
<evidence type="ECO:0000259" key="16">
    <source>
        <dbReference type="PROSITE" id="PS50015"/>
    </source>
</evidence>
<evidence type="ECO:0000256" key="6">
    <source>
        <dbReference type="ARBA" id="ARBA00022801"/>
    </source>
</evidence>
<dbReference type="GO" id="GO:0004767">
    <property type="term" value="F:sphingomyelin phosphodiesterase activity"/>
    <property type="evidence" value="ECO:0007669"/>
    <property type="project" value="UniProtKB-UniRule"/>
</dbReference>
<sequence length="638" mass="72997">MVAIGKILFLGVVLLVGVTHGYQVKPRNYDKIVQQQMKFNEEFEKEFLVEHLLYTETGNMSVRLQEMFEYLKHKPDMFRQELDNHPLEYQTTECTACRSLVTTYLTYRRVLNWDRDRIAAQAASTCDSLAILLPENCVKIIDKNIDIFLYIIDNRPSLTAQTICGVIFQSGACVLQDPEFLNWSINVAPGGTPITSSKTGPNRGPNDIKIIHLTDLHYDPHYRTGYNAVCGEPCCCREEQGIPENPAEGAGEWGDYRDCDSPWKAVEDAVQEAGRRHPDAAYVYHTGDIIDHGVWMTTIPGNVRSITRTMELLKQVFPNKPVYNVLGNHEITPTNVFAPSHITRPDFSASWVYDLVADQWSTWLPAATKPTIQHGGYYTALVRPGFRVIGLNNNDAYTFNWWILYDPAYLRSQLQWLHDTLLQAELAGEKVHILAHIPIGAGTSFAPWSRQYRRILDRFWNTVQAHFHGHTHADEFNVFYSQANPQHAINVAFNGGGTVPFSNFNPNYIVYYVNPQTFEVTDFESYFFSLSEANRNPLRNPLWQPLYSFNRDFNIPNSSPASLDALARRFGSNPAELHRYWQHKVKFGDPFIEEGCDGACLMNHLCEIVTNTANDDTKCNEIIALFREIEDDKWNFEQ</sequence>
<dbReference type="EC" id="3.1.4.12" evidence="12"/>
<evidence type="ECO:0000256" key="11">
    <source>
        <dbReference type="ARBA" id="ARBA00047268"/>
    </source>
</evidence>
<dbReference type="InterPro" id="IPR008139">
    <property type="entry name" value="SaposinB_dom"/>
</dbReference>
<dbReference type="Gene3D" id="3.60.21.10">
    <property type="match status" value="1"/>
</dbReference>
<feature type="binding site" evidence="13">
    <location>
        <position position="288"/>
    </location>
    <ligand>
        <name>Zn(2+)</name>
        <dbReference type="ChEBI" id="CHEBI:29105"/>
        <label>1</label>
    </ligand>
</feature>
<evidence type="ECO:0000256" key="4">
    <source>
        <dbReference type="ARBA" id="ARBA00022723"/>
    </source>
</evidence>
<dbReference type="InterPro" id="IPR011001">
    <property type="entry name" value="Saposin-like"/>
</dbReference>
<comment type="cofactor">
    <cofactor evidence="13">
        <name>Zn(2+)</name>
        <dbReference type="ChEBI" id="CHEBI:29105"/>
    </cofactor>
    <text evidence="13">Binds 2 Zn(2+) ions per subunit.</text>
</comment>
<feature type="binding site" evidence="13">
    <location>
        <position position="472"/>
    </location>
    <ligand>
        <name>Zn(2+)</name>
        <dbReference type="ChEBI" id="CHEBI:29105"/>
        <label>1</label>
    </ligand>
</feature>
<dbReference type="GO" id="GO:0046872">
    <property type="term" value="F:metal ion binding"/>
    <property type="evidence" value="ECO:0007669"/>
    <property type="project" value="UniProtKB-KW"/>
</dbReference>
<evidence type="ECO:0000313" key="18">
    <source>
        <dbReference type="Proteomes" id="UP001562425"/>
    </source>
</evidence>
<dbReference type="PANTHER" id="PTHR10340:SF29">
    <property type="entry name" value="SPHINGOMYELIN PHOSPHODIESTERASE"/>
    <property type="match status" value="1"/>
</dbReference>
<comment type="subcellular location">
    <subcellularLocation>
        <location evidence="1">Secreted</location>
    </subcellularLocation>
</comment>
<evidence type="ECO:0000256" key="15">
    <source>
        <dbReference type="SAM" id="SignalP"/>
    </source>
</evidence>
<dbReference type="InterPro" id="IPR004843">
    <property type="entry name" value="Calcineurin-like_PHP"/>
</dbReference>
<dbReference type="Proteomes" id="UP001562425">
    <property type="component" value="Unassembled WGS sequence"/>
</dbReference>
<feature type="disulfide bond" evidence="14">
    <location>
        <begin position="126"/>
        <end position="137"/>
    </location>
</feature>
<evidence type="ECO:0000256" key="5">
    <source>
        <dbReference type="ARBA" id="ARBA00022729"/>
    </source>
</evidence>
<dbReference type="InterPro" id="IPR011160">
    <property type="entry name" value="Sphingomy_PDE"/>
</dbReference>
<keyword evidence="3" id="KW-0964">Secreted</keyword>
<keyword evidence="6 12" id="KW-0378">Hydrolase</keyword>
<name>A0ABD1D2V3_CULPP</name>
<dbReference type="InterPro" id="IPR041805">
    <property type="entry name" value="ASMase/PPN1_MPP"/>
</dbReference>
<proteinExistence type="inferred from homology"/>
<dbReference type="SUPFAM" id="SSF47862">
    <property type="entry name" value="Saposin"/>
    <property type="match status" value="1"/>
</dbReference>
<dbReference type="GO" id="GO:0006685">
    <property type="term" value="P:sphingomyelin catabolic process"/>
    <property type="evidence" value="ECO:0007669"/>
    <property type="project" value="UniProtKB-UniRule"/>
</dbReference>
<feature type="binding site" evidence="13">
    <location>
        <position position="470"/>
    </location>
    <ligand>
        <name>Zn(2+)</name>
        <dbReference type="ChEBI" id="CHEBI:29105"/>
        <label>2</label>
    </ligand>
</feature>
<feature type="binding site" evidence="13">
    <location>
        <position position="215"/>
    </location>
    <ligand>
        <name>Zn(2+)</name>
        <dbReference type="ChEBI" id="CHEBI:29105"/>
        <label>1</label>
    </ligand>
</feature>
<evidence type="ECO:0000256" key="8">
    <source>
        <dbReference type="ARBA" id="ARBA00023157"/>
    </source>
</evidence>
<dbReference type="Pfam" id="PF00149">
    <property type="entry name" value="Metallophos"/>
    <property type="match status" value="1"/>
</dbReference>
<dbReference type="InterPro" id="IPR029052">
    <property type="entry name" value="Metallo-depent_PP-like"/>
</dbReference>
<feature type="chain" id="PRO_5044780074" description="Sphingomyelin phosphodiesterase" evidence="15">
    <location>
        <begin position="22"/>
        <end position="638"/>
    </location>
</feature>
<evidence type="ECO:0000256" key="3">
    <source>
        <dbReference type="ARBA" id="ARBA00022525"/>
    </source>
</evidence>
<gene>
    <name evidence="17" type="ORF">pipiens_003131</name>
</gene>
<feature type="domain" description="Saposin B-type" evidence="16">
    <location>
        <begin position="90"/>
        <end position="177"/>
    </location>
</feature>
<feature type="binding site" evidence="13">
    <location>
        <position position="217"/>
    </location>
    <ligand>
        <name>Zn(2+)</name>
        <dbReference type="ChEBI" id="CHEBI:29105"/>
        <label>1</label>
    </ligand>
</feature>
<feature type="binding site" evidence="13">
    <location>
        <position position="436"/>
    </location>
    <ligand>
        <name>Zn(2+)</name>
        <dbReference type="ChEBI" id="CHEBI:29105"/>
        <label>2</label>
    </ligand>
</feature>
<feature type="disulfide bond" evidence="14">
    <location>
        <begin position="230"/>
        <end position="235"/>
    </location>
</feature>
<keyword evidence="10 12" id="KW-0326">Glycosidase</keyword>
<evidence type="ECO:0000256" key="2">
    <source>
        <dbReference type="ARBA" id="ARBA00008234"/>
    </source>
</evidence>
<keyword evidence="5 15" id="KW-0732">Signal</keyword>
<feature type="binding site" evidence="13">
    <location>
        <position position="288"/>
    </location>
    <ligand>
        <name>Zn(2+)</name>
        <dbReference type="ChEBI" id="CHEBI:29105"/>
        <label>2</label>
    </ligand>
</feature>
<comment type="function">
    <text evidence="12">Converts sphingomyelin to ceramide.</text>
</comment>
<evidence type="ECO:0000313" key="17">
    <source>
        <dbReference type="EMBL" id="KAL1391553.1"/>
    </source>
</evidence>
<accession>A0ABD1D2V3</accession>
<evidence type="ECO:0000256" key="9">
    <source>
        <dbReference type="ARBA" id="ARBA00023180"/>
    </source>
</evidence>
<evidence type="ECO:0000256" key="12">
    <source>
        <dbReference type="PIRNR" id="PIRNR000948"/>
    </source>
</evidence>
<dbReference type="AlphaFoldDB" id="A0ABD1D2V3"/>
<feature type="binding site" evidence="13">
    <location>
        <position position="328"/>
    </location>
    <ligand>
        <name>Zn(2+)</name>
        <dbReference type="ChEBI" id="CHEBI:29105"/>
        <label>2</label>
    </ligand>
</feature>
<reference evidence="17 18" key="1">
    <citation type="submission" date="2024-05" db="EMBL/GenBank/DDBJ databases">
        <title>Culex pipiens pipiens assembly and annotation.</title>
        <authorList>
            <person name="Alout H."/>
            <person name="Durand T."/>
        </authorList>
    </citation>
    <scope>NUCLEOTIDE SEQUENCE [LARGE SCALE GENOMIC DNA]</scope>
    <source>
        <strain evidence="17">HA-2024</strain>
        <tissue evidence="17">Whole body</tissue>
    </source>
</reference>
<dbReference type="GO" id="GO:0046513">
    <property type="term" value="P:ceramide biosynthetic process"/>
    <property type="evidence" value="ECO:0007669"/>
    <property type="project" value="UniProtKB-ARBA"/>
</dbReference>
<protein>
    <recommendedName>
        <fullName evidence="12">Sphingomyelin phosphodiesterase</fullName>
        <ecNumber evidence="12">3.1.4.12</ecNumber>
    </recommendedName>
</protein>
<feature type="disulfide bond" evidence="14">
    <location>
        <begin position="596"/>
        <end position="600"/>
    </location>
</feature>
<dbReference type="EMBL" id="JBEHCU010007838">
    <property type="protein sequence ID" value="KAL1391553.1"/>
    <property type="molecule type" value="Genomic_DNA"/>
</dbReference>
<feature type="disulfide bond" evidence="14">
    <location>
        <begin position="236"/>
        <end position="259"/>
    </location>
</feature>
<dbReference type="PIRSF" id="PIRSF000948">
    <property type="entry name" value="Sphingomy_PDE"/>
    <property type="match status" value="1"/>
</dbReference>
<dbReference type="GO" id="GO:0016798">
    <property type="term" value="F:hydrolase activity, acting on glycosyl bonds"/>
    <property type="evidence" value="ECO:0007669"/>
    <property type="project" value="UniProtKB-KW"/>
</dbReference>
<dbReference type="PROSITE" id="PS50015">
    <property type="entry name" value="SAP_B"/>
    <property type="match status" value="1"/>
</dbReference>
<dbReference type="GO" id="GO:0016020">
    <property type="term" value="C:membrane"/>
    <property type="evidence" value="ECO:0007669"/>
    <property type="project" value="GOC"/>
</dbReference>
<organism evidence="17 18">
    <name type="scientific">Culex pipiens pipiens</name>
    <name type="common">Northern house mosquito</name>
    <dbReference type="NCBI Taxonomy" id="38569"/>
    <lineage>
        <taxon>Eukaryota</taxon>
        <taxon>Metazoa</taxon>
        <taxon>Ecdysozoa</taxon>
        <taxon>Arthropoda</taxon>
        <taxon>Hexapoda</taxon>
        <taxon>Insecta</taxon>
        <taxon>Pterygota</taxon>
        <taxon>Neoptera</taxon>
        <taxon>Endopterygota</taxon>
        <taxon>Diptera</taxon>
        <taxon>Nematocera</taxon>
        <taxon>Culicoidea</taxon>
        <taxon>Culicidae</taxon>
        <taxon>Culicinae</taxon>
        <taxon>Culicini</taxon>
        <taxon>Culex</taxon>
        <taxon>Culex</taxon>
    </lineage>
</organism>
<keyword evidence="7 13" id="KW-0862">Zinc</keyword>
<keyword evidence="4 13" id="KW-0479">Metal-binding</keyword>